<keyword evidence="2" id="KW-0067">ATP-binding</keyword>
<dbReference type="InterPro" id="IPR040198">
    <property type="entry name" value="Fido_containing"/>
</dbReference>
<dbReference type="PANTHER" id="PTHR13504:SF38">
    <property type="entry name" value="FIDO DOMAIN-CONTAINING PROTEIN"/>
    <property type="match status" value="1"/>
</dbReference>
<protein>
    <submittedName>
        <fullName evidence="5">Fic family protein</fullName>
    </submittedName>
</protein>
<evidence type="ECO:0000259" key="4">
    <source>
        <dbReference type="PROSITE" id="PS51459"/>
    </source>
</evidence>
<dbReference type="InterPro" id="IPR036597">
    <property type="entry name" value="Fido-like_dom_sf"/>
</dbReference>
<dbReference type="PROSITE" id="PS51459">
    <property type="entry name" value="FIDO"/>
    <property type="match status" value="1"/>
</dbReference>
<organism evidence="5 6">
    <name type="scientific">Actinomyces bowdenii</name>
    <dbReference type="NCBI Taxonomy" id="131109"/>
    <lineage>
        <taxon>Bacteria</taxon>
        <taxon>Bacillati</taxon>
        <taxon>Actinomycetota</taxon>
        <taxon>Actinomycetes</taxon>
        <taxon>Actinomycetales</taxon>
        <taxon>Actinomycetaceae</taxon>
        <taxon>Actinomyces</taxon>
    </lineage>
</organism>
<dbReference type="RefSeq" id="WP_124933061.1">
    <property type="nucleotide sequence ID" value="NZ_RQZC01000003.1"/>
</dbReference>
<evidence type="ECO:0000256" key="3">
    <source>
        <dbReference type="SAM" id="MobiDB-lite"/>
    </source>
</evidence>
<keyword evidence="2" id="KW-0547">Nucleotide-binding</keyword>
<name>A0A3P1V7H0_9ACTO</name>
<evidence type="ECO:0000313" key="5">
    <source>
        <dbReference type="EMBL" id="RRD30081.1"/>
    </source>
</evidence>
<keyword evidence="6" id="KW-1185">Reference proteome</keyword>
<evidence type="ECO:0000256" key="2">
    <source>
        <dbReference type="PIRSR" id="PIRSR640198-2"/>
    </source>
</evidence>
<dbReference type="Gene3D" id="1.10.3290.10">
    <property type="entry name" value="Fido-like domain"/>
    <property type="match status" value="1"/>
</dbReference>
<feature type="binding site" evidence="2">
    <location>
        <begin position="286"/>
        <end position="293"/>
    </location>
    <ligand>
        <name>ATP</name>
        <dbReference type="ChEBI" id="CHEBI:30616"/>
    </ligand>
</feature>
<reference evidence="5 6" key="1">
    <citation type="submission" date="2018-11" db="EMBL/GenBank/DDBJ databases">
        <title>Genomes From Bacteria Associated with the Canine Oral Cavity: a Test Case for Automated Genome-Based Taxonomic Assignment.</title>
        <authorList>
            <person name="Coil D.A."/>
            <person name="Jospin G."/>
            <person name="Darling A.E."/>
            <person name="Wallis C."/>
            <person name="Davis I.J."/>
            <person name="Harris S."/>
            <person name="Eisen J.A."/>
            <person name="Holcombe L.J."/>
            <person name="O'Flynn C."/>
        </authorList>
    </citation>
    <scope>NUCLEOTIDE SEQUENCE [LARGE SCALE GENOMIC DNA]</scope>
    <source>
        <strain evidence="5 6">OH5050</strain>
    </source>
</reference>
<dbReference type="SUPFAM" id="SSF140931">
    <property type="entry name" value="Fic-like"/>
    <property type="match status" value="1"/>
</dbReference>
<dbReference type="EMBL" id="RQZC01000003">
    <property type="protein sequence ID" value="RRD30081.1"/>
    <property type="molecule type" value="Genomic_DNA"/>
</dbReference>
<feature type="domain" description="Fido" evidence="4">
    <location>
        <begin position="183"/>
        <end position="344"/>
    </location>
</feature>
<gene>
    <name evidence="5" type="ORF">EII10_03095</name>
</gene>
<evidence type="ECO:0000313" key="6">
    <source>
        <dbReference type="Proteomes" id="UP000271272"/>
    </source>
</evidence>
<evidence type="ECO:0000256" key="1">
    <source>
        <dbReference type="PIRSR" id="PIRSR640198-1"/>
    </source>
</evidence>
<dbReference type="PANTHER" id="PTHR13504">
    <property type="entry name" value="FIDO DOMAIN-CONTAINING PROTEIN DDB_G0283145"/>
    <property type="match status" value="1"/>
</dbReference>
<feature type="compositionally biased region" description="Basic and acidic residues" evidence="3">
    <location>
        <begin position="145"/>
        <end position="159"/>
    </location>
</feature>
<dbReference type="Pfam" id="PF02661">
    <property type="entry name" value="Fic"/>
    <property type="match status" value="1"/>
</dbReference>
<proteinExistence type="predicted"/>
<dbReference type="GO" id="GO:0005524">
    <property type="term" value="F:ATP binding"/>
    <property type="evidence" value="ECO:0007669"/>
    <property type="project" value="UniProtKB-KW"/>
</dbReference>
<feature type="active site" evidence="1">
    <location>
        <position position="282"/>
    </location>
</feature>
<dbReference type="Proteomes" id="UP000271272">
    <property type="component" value="Unassembled WGS sequence"/>
</dbReference>
<dbReference type="AlphaFoldDB" id="A0A3P1V7H0"/>
<comment type="caution">
    <text evidence="5">The sequence shown here is derived from an EMBL/GenBank/DDBJ whole genome shotgun (WGS) entry which is preliminary data.</text>
</comment>
<feature type="region of interest" description="Disordered" evidence="3">
    <location>
        <begin position="139"/>
        <end position="159"/>
    </location>
</feature>
<accession>A0A3P1V7H0</accession>
<sequence length="450" mass="51042">MKTPVPPPKPYAELLTTTTQDSHLLAILSDPRPSLDPDYHPWEWFLHHEPPAGFTRQEWWLAVRGRRMQAARTTPFTLSDGTPLTYNLPDPLLRLIDDASSRASGQIQMPEPIANPASRDRYLISSLVEEAITSSQLEGASTSRVEAKRMLRENRRPRDRSEQMILNNYEAMQNILALRDAPLTPELICQIHRQVTQGTLDDPDDAGRIQRPGEDRVRIYGGRITSRGEQVLHVPPPAEELPERMRILCAFANSSDSPGSGQPYMPPLLRAITLHFMMGHDHYFADGNGRTSRAVFYWSMLRQGFFLTKYLSISRLLRRAPAEYARSFLHTEYDEGDLTHFFLYQAEIISRSIDELSAYLTRKSGQVSQASRRLRDLELNHRQVSLIESFLRDPGASATVAGHQRTHGVSTQTARTDLQDLEARGLLTSAKQGRRIVWYPVADLPDRIGA</sequence>
<dbReference type="InterPro" id="IPR003812">
    <property type="entry name" value="Fido"/>
</dbReference>
<dbReference type="OrthoDB" id="9813719at2"/>